<name>A0ABQ4DTZ2_9ACTN</name>
<evidence type="ECO:0000313" key="4">
    <source>
        <dbReference type="EMBL" id="GIG85925.1"/>
    </source>
</evidence>
<keyword evidence="2" id="KW-0456">Lyase</keyword>
<accession>A0ABQ4DTZ2</accession>
<protein>
    <recommendedName>
        <fullName evidence="6">Cobalamin biosynthesis protein CbiX</fullName>
    </recommendedName>
</protein>
<evidence type="ECO:0000256" key="3">
    <source>
        <dbReference type="SAM" id="MobiDB-lite"/>
    </source>
</evidence>
<dbReference type="SUPFAM" id="SSF53800">
    <property type="entry name" value="Chelatase"/>
    <property type="match status" value="2"/>
</dbReference>
<dbReference type="EMBL" id="BONW01000002">
    <property type="protein sequence ID" value="GIG85925.1"/>
    <property type="molecule type" value="Genomic_DNA"/>
</dbReference>
<dbReference type="PANTHER" id="PTHR33542">
    <property type="entry name" value="SIROHYDROCHLORIN FERROCHELATASE, CHLOROPLASTIC"/>
    <property type="match status" value="1"/>
</dbReference>
<evidence type="ECO:0000256" key="2">
    <source>
        <dbReference type="ARBA" id="ARBA00023239"/>
    </source>
</evidence>
<organism evidence="4 5">
    <name type="scientific">Plantactinospora endophytica</name>
    <dbReference type="NCBI Taxonomy" id="673535"/>
    <lineage>
        <taxon>Bacteria</taxon>
        <taxon>Bacillati</taxon>
        <taxon>Actinomycetota</taxon>
        <taxon>Actinomycetes</taxon>
        <taxon>Micromonosporales</taxon>
        <taxon>Micromonosporaceae</taxon>
        <taxon>Plantactinospora</taxon>
    </lineage>
</organism>
<proteinExistence type="predicted"/>
<comment type="caution">
    <text evidence="4">The sequence shown here is derived from an EMBL/GenBank/DDBJ whole genome shotgun (WGS) entry which is preliminary data.</text>
</comment>
<gene>
    <name evidence="4" type="ORF">Pen02_08610</name>
</gene>
<dbReference type="Gene3D" id="3.40.50.1400">
    <property type="match status" value="2"/>
</dbReference>
<feature type="region of interest" description="Disordered" evidence="3">
    <location>
        <begin position="1"/>
        <end position="20"/>
    </location>
</feature>
<dbReference type="PANTHER" id="PTHR33542:SF5">
    <property type="entry name" value="FERROCHELATASE CHE1"/>
    <property type="match status" value="1"/>
</dbReference>
<reference evidence="4 5" key="1">
    <citation type="submission" date="2021-01" db="EMBL/GenBank/DDBJ databases">
        <title>Whole genome shotgun sequence of Plantactinospora endophytica NBRC 110450.</title>
        <authorList>
            <person name="Komaki H."/>
            <person name="Tamura T."/>
        </authorList>
    </citation>
    <scope>NUCLEOTIDE SEQUENCE [LARGE SCALE GENOMIC DNA]</scope>
    <source>
        <strain evidence="4 5">NBRC 110450</strain>
    </source>
</reference>
<evidence type="ECO:0008006" key="6">
    <source>
        <dbReference type="Google" id="ProtNLM"/>
    </source>
</evidence>
<dbReference type="CDD" id="cd03416">
    <property type="entry name" value="CbiX_SirB_N"/>
    <property type="match status" value="1"/>
</dbReference>
<dbReference type="RefSeq" id="WP_372445568.1">
    <property type="nucleotide sequence ID" value="NZ_BONW01000002.1"/>
</dbReference>
<evidence type="ECO:0000256" key="1">
    <source>
        <dbReference type="ARBA" id="ARBA00022723"/>
    </source>
</evidence>
<evidence type="ECO:0000313" key="5">
    <source>
        <dbReference type="Proteomes" id="UP000646749"/>
    </source>
</evidence>
<keyword evidence="1" id="KW-0479">Metal-binding</keyword>
<sequence>MRPARVTGKGAGRQPLLVAGPTGNVEPGAAASAAGLVPAPVVLVAHGSGDPRAARTTEALTRAVAAARPGLLVRASYLDHGPPRPGAVLAELAAAGHRQVVLVPLLLTAAYHGRVDIPGAVEAARAAGLRIPVRTAEVLGPTAGGVDPLLLAGLRRRLAEAVGAAALDGGSVPAPAVGGGSVPGPAVDGGGRVPGLAGGIDGVVLAAAGTRDAAARETVVRAAEALGAATGLPTRVGYASAAPPTAGTAVRALREAGARRVAVATYFLAPGRLCESALASAREAGAVALAAPLGDAPELARLVLARVDAVLAGDTP</sequence>
<dbReference type="Pfam" id="PF01903">
    <property type="entry name" value="CbiX"/>
    <property type="match status" value="2"/>
</dbReference>
<dbReference type="InterPro" id="IPR050963">
    <property type="entry name" value="Sirohydro_Cobaltochel/CbiX"/>
</dbReference>
<dbReference type="Proteomes" id="UP000646749">
    <property type="component" value="Unassembled WGS sequence"/>
</dbReference>
<keyword evidence="5" id="KW-1185">Reference proteome</keyword>
<dbReference type="InterPro" id="IPR002762">
    <property type="entry name" value="CbiX-like"/>
</dbReference>